<comment type="caution">
    <text evidence="1">The sequence shown here is derived from an EMBL/GenBank/DDBJ whole genome shotgun (WGS) entry which is preliminary data.</text>
</comment>
<evidence type="ECO:0000313" key="2">
    <source>
        <dbReference type="Proteomes" id="UP000248925"/>
    </source>
</evidence>
<dbReference type="RefSeq" id="WP_111163593.1">
    <property type="nucleotide sequence ID" value="NZ_PCDP01000068.1"/>
</dbReference>
<dbReference type="Proteomes" id="UP000248925">
    <property type="component" value="Unassembled WGS sequence"/>
</dbReference>
<proteinExistence type="predicted"/>
<keyword evidence="2" id="KW-1185">Reference proteome</keyword>
<accession>A0A2W4CT98</accession>
<reference evidence="1 2" key="1">
    <citation type="journal article" date="2018" name="Sci. Rep.">
        <title>Rhizobium tumorigenes sp. nov., a novel plant tumorigenic bacterium isolated from cane gall tumors on thornless blackberry.</title>
        <authorList>
            <person name="Kuzmanovi N."/>
            <person name="Smalla K."/>
            <person name="Gronow S."/>
            <person name="PuBawska J."/>
        </authorList>
    </citation>
    <scope>NUCLEOTIDE SEQUENCE [LARGE SCALE GENOMIC DNA]</scope>
    <source>
        <strain evidence="1 2">CCBAU 85046</strain>
    </source>
</reference>
<dbReference type="EMBL" id="PCDP01000068">
    <property type="protein sequence ID" value="PZM08614.1"/>
    <property type="molecule type" value="Genomic_DNA"/>
</dbReference>
<protein>
    <submittedName>
        <fullName evidence="1">Uncharacterized protein</fullName>
    </submittedName>
</protein>
<sequence length="108" mass="11322">MYNAKRDGDGCGGSSAIPSIGAIEGRITVLEVVAMTSLGLLLKVGDKHAAQQVLSIIRKAMRAKCNDMHLGASDADSAIAYAQELVDATFENVQFATLKSLADDLLIA</sequence>
<dbReference type="AlphaFoldDB" id="A0A2W4CT98"/>
<organism evidence="1 2">
    <name type="scientific">Rhizobium tubonense</name>
    <dbReference type="NCBI Taxonomy" id="484088"/>
    <lineage>
        <taxon>Bacteria</taxon>
        <taxon>Pseudomonadati</taxon>
        <taxon>Pseudomonadota</taxon>
        <taxon>Alphaproteobacteria</taxon>
        <taxon>Hyphomicrobiales</taxon>
        <taxon>Rhizobiaceae</taxon>
        <taxon>Rhizobium/Agrobacterium group</taxon>
        <taxon>Rhizobium</taxon>
    </lineage>
</organism>
<name>A0A2W4CT98_9HYPH</name>
<gene>
    <name evidence="1" type="ORF">CPY51_28475</name>
</gene>
<dbReference type="OrthoDB" id="8396171at2"/>
<evidence type="ECO:0000313" key="1">
    <source>
        <dbReference type="EMBL" id="PZM08614.1"/>
    </source>
</evidence>